<dbReference type="Gene3D" id="3.30.40.10">
    <property type="entry name" value="Zinc/RING finger domain, C3HC4 (zinc finger)"/>
    <property type="match status" value="1"/>
</dbReference>
<dbReference type="InterPro" id="IPR001841">
    <property type="entry name" value="Znf_RING"/>
</dbReference>
<dbReference type="CDD" id="cd14961">
    <property type="entry name" value="NHL_TRIM32_like"/>
    <property type="match status" value="1"/>
</dbReference>
<evidence type="ECO:0000256" key="6">
    <source>
        <dbReference type="ARBA" id="ARBA00022833"/>
    </source>
</evidence>
<evidence type="ECO:0000256" key="3">
    <source>
        <dbReference type="ARBA" id="ARBA00022723"/>
    </source>
</evidence>
<evidence type="ECO:0000313" key="11">
    <source>
        <dbReference type="RefSeq" id="XP_033789648.1"/>
    </source>
</evidence>
<gene>
    <name evidence="11" type="primary">NHLRC1</name>
</gene>
<dbReference type="Gene3D" id="2.120.10.30">
    <property type="entry name" value="TolB, C-terminal domain"/>
    <property type="match status" value="2"/>
</dbReference>
<dbReference type="GO" id="GO:0005634">
    <property type="term" value="C:nucleus"/>
    <property type="evidence" value="ECO:0007669"/>
    <property type="project" value="TreeGrafter"/>
</dbReference>
<dbReference type="PANTHER" id="PTHR24104:SF47">
    <property type="entry name" value="E3 UBIQUITIN-PROTEIN LIGASE NHLRC1"/>
    <property type="match status" value="1"/>
</dbReference>
<keyword evidence="5 7" id="KW-0863">Zinc-finger</keyword>
<keyword evidence="10" id="KW-1185">Reference proteome</keyword>
<dbReference type="SMART" id="SM00184">
    <property type="entry name" value="RING"/>
    <property type="match status" value="1"/>
</dbReference>
<comment type="catalytic activity">
    <reaction evidence="1">
        <text>S-ubiquitinyl-[E2 ubiquitin-conjugating enzyme]-L-cysteine + [acceptor protein]-L-lysine = [E2 ubiquitin-conjugating enzyme]-L-cysteine + N(6)-ubiquitinyl-[acceptor protein]-L-lysine.</text>
        <dbReference type="EC" id="2.3.2.27"/>
    </reaction>
</comment>
<evidence type="ECO:0000256" key="5">
    <source>
        <dbReference type="ARBA" id="ARBA00022771"/>
    </source>
</evidence>
<evidence type="ECO:0000259" key="9">
    <source>
        <dbReference type="PROSITE" id="PS50089"/>
    </source>
</evidence>
<organism evidence="10 11">
    <name type="scientific">Geotrypetes seraphini</name>
    <name type="common">Gaboon caecilian</name>
    <name type="synonym">Caecilia seraphini</name>
    <dbReference type="NCBI Taxonomy" id="260995"/>
    <lineage>
        <taxon>Eukaryota</taxon>
        <taxon>Metazoa</taxon>
        <taxon>Chordata</taxon>
        <taxon>Craniata</taxon>
        <taxon>Vertebrata</taxon>
        <taxon>Euteleostomi</taxon>
        <taxon>Amphibia</taxon>
        <taxon>Gymnophiona</taxon>
        <taxon>Geotrypetes</taxon>
    </lineage>
</organism>
<dbReference type="InterPro" id="IPR011042">
    <property type="entry name" value="6-blade_b-propeller_TolB-like"/>
</dbReference>
<feature type="repeat" description="NHL" evidence="8">
    <location>
        <begin position="165"/>
        <end position="208"/>
    </location>
</feature>
<dbReference type="CTD" id="378884"/>
<dbReference type="PANTHER" id="PTHR24104">
    <property type="entry name" value="E3 UBIQUITIN-PROTEIN LIGASE NHLRC1-RELATED"/>
    <property type="match status" value="1"/>
</dbReference>
<dbReference type="GO" id="GO:0061630">
    <property type="term" value="F:ubiquitin protein ligase activity"/>
    <property type="evidence" value="ECO:0007669"/>
    <property type="project" value="UniProtKB-EC"/>
</dbReference>
<evidence type="ECO:0000256" key="2">
    <source>
        <dbReference type="ARBA" id="ARBA00012483"/>
    </source>
</evidence>
<protein>
    <recommendedName>
        <fullName evidence="2">RING-type E3 ubiquitin transferase</fullName>
        <ecNumber evidence="2">2.3.2.27</ecNumber>
    </recommendedName>
</protein>
<feature type="repeat" description="NHL" evidence="8">
    <location>
        <begin position="210"/>
        <end position="249"/>
    </location>
</feature>
<dbReference type="PROSITE" id="PS50089">
    <property type="entry name" value="ZF_RING_2"/>
    <property type="match status" value="1"/>
</dbReference>
<keyword evidence="6" id="KW-0862">Zinc</keyword>
<dbReference type="InterPro" id="IPR050952">
    <property type="entry name" value="TRIM-NHL_E3_ligases"/>
</dbReference>
<dbReference type="InParanoid" id="A0A6P8QQ46"/>
<dbReference type="EC" id="2.3.2.27" evidence="2"/>
<evidence type="ECO:0000256" key="7">
    <source>
        <dbReference type="PROSITE-ProRule" id="PRU00175"/>
    </source>
</evidence>
<dbReference type="Proteomes" id="UP000515159">
    <property type="component" value="Chromosome 2"/>
</dbReference>
<dbReference type="SUPFAM" id="SSF57850">
    <property type="entry name" value="RING/U-box"/>
    <property type="match status" value="1"/>
</dbReference>
<evidence type="ECO:0000256" key="1">
    <source>
        <dbReference type="ARBA" id="ARBA00000900"/>
    </source>
</evidence>
<evidence type="ECO:0000256" key="4">
    <source>
        <dbReference type="ARBA" id="ARBA00022737"/>
    </source>
</evidence>
<dbReference type="KEGG" id="gsh:117355341"/>
<dbReference type="Pfam" id="PF14634">
    <property type="entry name" value="zf-RING_5"/>
    <property type="match status" value="1"/>
</dbReference>
<dbReference type="InterPro" id="IPR001258">
    <property type="entry name" value="NHL_repeat"/>
</dbReference>
<dbReference type="PROSITE" id="PS00518">
    <property type="entry name" value="ZF_RING_1"/>
    <property type="match status" value="1"/>
</dbReference>
<sequence length="392" mass="42071">MSASTSKQIRAMQDLVYIAEVNLLECKVCFEKYGQQEPRRPRNLTCGHVLCSACVSSLARPALECPFCRRACSPSRTSDCLPLLHLRDIFSRVASDPVSSDATEEAEGPVVRLSPARFSLNFSFGGWGLLVSPTGMTVCPKLGCIAVVQDGKKRIKLFSMAGACIQQLGEKRDSGGSVRYPLDVAMTSDGYLVVTDAGDRSVKVFDLKGRCKLVVRGIFCLPWGVDVNPQNEILVTDTEAGALWLLQADLRKEQVKRSQRVHSSLCQPRGVAVCPATGTLAVIEHLSTGGTRVKLFSSSMAFIGQMDSLGLSSLLPSEIHAGGVAFGRGGAILVTDVQNGAVLSLGTARDFPSVRTLVTRGLCYPTAVNWLENESLVVLDSGDHSVKIFAGC</sequence>
<dbReference type="GO" id="GO:0008270">
    <property type="term" value="F:zinc ion binding"/>
    <property type="evidence" value="ECO:0007669"/>
    <property type="project" value="UniProtKB-KW"/>
</dbReference>
<name>A0A6P8QQ46_GEOSA</name>
<keyword evidence="3" id="KW-0479">Metal-binding</keyword>
<dbReference type="GO" id="GO:0000209">
    <property type="term" value="P:protein polyubiquitination"/>
    <property type="evidence" value="ECO:0007669"/>
    <property type="project" value="TreeGrafter"/>
</dbReference>
<dbReference type="PROSITE" id="PS51125">
    <property type="entry name" value="NHL"/>
    <property type="match status" value="2"/>
</dbReference>
<evidence type="ECO:0000256" key="8">
    <source>
        <dbReference type="PROSITE-ProRule" id="PRU00504"/>
    </source>
</evidence>
<evidence type="ECO:0000313" key="10">
    <source>
        <dbReference type="Proteomes" id="UP000515159"/>
    </source>
</evidence>
<dbReference type="OrthoDB" id="6105938at2759"/>
<keyword evidence="4" id="KW-0677">Repeat</keyword>
<dbReference type="FunCoup" id="A0A6P8QQ46">
    <property type="interactions" value="1443"/>
</dbReference>
<feature type="domain" description="RING-type" evidence="9">
    <location>
        <begin position="26"/>
        <end position="69"/>
    </location>
</feature>
<dbReference type="SUPFAM" id="SSF101898">
    <property type="entry name" value="NHL repeat"/>
    <property type="match status" value="1"/>
</dbReference>
<dbReference type="CDD" id="cd16516">
    <property type="entry name" value="RING-HC_malin"/>
    <property type="match status" value="1"/>
</dbReference>
<dbReference type="InterPro" id="IPR017907">
    <property type="entry name" value="Znf_RING_CS"/>
</dbReference>
<dbReference type="RefSeq" id="XP_033789648.1">
    <property type="nucleotide sequence ID" value="XM_033933757.1"/>
</dbReference>
<proteinExistence type="predicted"/>
<dbReference type="AlphaFoldDB" id="A0A6P8QQ46"/>
<dbReference type="GeneID" id="117355341"/>
<dbReference type="InterPro" id="IPR013083">
    <property type="entry name" value="Znf_RING/FYVE/PHD"/>
</dbReference>
<reference evidence="11" key="1">
    <citation type="submission" date="2025-08" db="UniProtKB">
        <authorList>
            <consortium name="RefSeq"/>
        </authorList>
    </citation>
    <scope>IDENTIFICATION</scope>
</reference>
<accession>A0A6P8QQ46</accession>
<dbReference type="Pfam" id="PF01436">
    <property type="entry name" value="NHL"/>
    <property type="match status" value="1"/>
</dbReference>
<dbReference type="GO" id="GO:0043161">
    <property type="term" value="P:proteasome-mediated ubiquitin-dependent protein catabolic process"/>
    <property type="evidence" value="ECO:0007669"/>
    <property type="project" value="TreeGrafter"/>
</dbReference>